<dbReference type="STRING" id="582515.KR51_00019740"/>
<comment type="caution">
    <text evidence="3">The sequence shown here is derived from an EMBL/GenBank/DDBJ whole genome shotgun (WGS) entry which is preliminary data.</text>
</comment>
<keyword evidence="4" id="KW-1185">Reference proteome</keyword>
<dbReference type="Proteomes" id="UP000016960">
    <property type="component" value="Unassembled WGS sequence"/>
</dbReference>
<dbReference type="PROSITE" id="PS50966">
    <property type="entry name" value="ZF_SWIM"/>
    <property type="match status" value="1"/>
</dbReference>
<keyword evidence="1" id="KW-0479">Metal-binding</keyword>
<proteinExistence type="predicted"/>
<reference evidence="3 4" key="1">
    <citation type="submission" date="2013-05" db="EMBL/GenBank/DDBJ databases">
        <title>Draft genome sequence of Rubidibacter lacunae KORDI 51-2.</title>
        <authorList>
            <person name="Choi D.H."/>
            <person name="Noh J.H."/>
            <person name="Kwon K.-K."/>
            <person name="Lee J.-H."/>
            <person name="Ryu J.-Y."/>
        </authorList>
    </citation>
    <scope>NUCLEOTIDE SEQUENCE [LARGE SCALE GENOMIC DNA]</scope>
    <source>
        <strain evidence="3 4">KORDI 51-2</strain>
    </source>
</reference>
<dbReference type="GO" id="GO:0008270">
    <property type="term" value="F:zinc ion binding"/>
    <property type="evidence" value="ECO:0007669"/>
    <property type="project" value="UniProtKB-KW"/>
</dbReference>
<evidence type="ECO:0000313" key="4">
    <source>
        <dbReference type="Proteomes" id="UP000016960"/>
    </source>
</evidence>
<dbReference type="PATRIC" id="fig|582515.4.peg.2222"/>
<dbReference type="InParanoid" id="U5DNX0"/>
<evidence type="ECO:0000259" key="2">
    <source>
        <dbReference type="PROSITE" id="PS50966"/>
    </source>
</evidence>
<keyword evidence="1" id="KW-0862">Zinc</keyword>
<dbReference type="PANTHER" id="PTHR38133:SF1">
    <property type="entry name" value="SLR1429 PROTEIN"/>
    <property type="match status" value="1"/>
</dbReference>
<dbReference type="eggNOG" id="COG4279">
    <property type="taxonomic scope" value="Bacteria"/>
</dbReference>
<gene>
    <name evidence="3" type="ORF">KR51_00019740</name>
</gene>
<feature type="domain" description="SWIM-type" evidence="2">
    <location>
        <begin position="116"/>
        <end position="147"/>
    </location>
</feature>
<organism evidence="3 4">
    <name type="scientific">Rubidibacter lacunae KORDI 51-2</name>
    <dbReference type="NCBI Taxonomy" id="582515"/>
    <lineage>
        <taxon>Bacteria</taxon>
        <taxon>Bacillati</taxon>
        <taxon>Cyanobacteriota</taxon>
        <taxon>Cyanophyceae</taxon>
        <taxon>Oscillatoriophycideae</taxon>
        <taxon>Chroococcales</taxon>
        <taxon>Aphanothecaceae</taxon>
        <taxon>Rubidibacter</taxon>
    </lineage>
</organism>
<sequence>MMTSFDIPHREWWVLRWLDLLEKYRFKKRLERGRRYAREGYILSIKFEDAQVKAIVQGSAEEPYELAIWLDRFSNKDWDVIIDNLAQKARYSAQLLASEMPEDVDDAFVASGASLFPFSLSEVHSRCSCPDPENPCKHIAAVYYELGDRLSEDPFVLFQLRGRSREQILDAIRERRSQSAPKAPPVEAAIADNAVAEPSDPDDKTLLLNRFWHYDEPLDSSLAAIAAQDNSTVLELLGWLPLPAEEARAVRMLVQQTFERARESAPKPEASEAAT</sequence>
<dbReference type="EMBL" id="ASSJ01000049">
    <property type="protein sequence ID" value="ERN41405.1"/>
    <property type="molecule type" value="Genomic_DNA"/>
</dbReference>
<accession>U5DNX0</accession>
<evidence type="ECO:0000256" key="1">
    <source>
        <dbReference type="PROSITE-ProRule" id="PRU00325"/>
    </source>
</evidence>
<dbReference type="Pfam" id="PF04434">
    <property type="entry name" value="SWIM"/>
    <property type="match status" value="1"/>
</dbReference>
<dbReference type="PANTHER" id="PTHR38133">
    <property type="entry name" value="SLR1429 PROTEIN"/>
    <property type="match status" value="1"/>
</dbReference>
<evidence type="ECO:0000313" key="3">
    <source>
        <dbReference type="EMBL" id="ERN41405.1"/>
    </source>
</evidence>
<name>U5DNX0_9CHRO</name>
<dbReference type="InterPro" id="IPR007527">
    <property type="entry name" value="Znf_SWIM"/>
</dbReference>
<keyword evidence="1" id="KW-0863">Zinc-finger</keyword>
<protein>
    <recommendedName>
        <fullName evidence="2">SWIM-type domain-containing protein</fullName>
    </recommendedName>
</protein>
<dbReference type="AlphaFoldDB" id="U5DNX0"/>